<dbReference type="EMBL" id="CM043015">
    <property type="protein sequence ID" value="KAI4469485.1"/>
    <property type="molecule type" value="Genomic_DNA"/>
</dbReference>
<evidence type="ECO:0000313" key="1">
    <source>
        <dbReference type="EMBL" id="KAI4469485.1"/>
    </source>
</evidence>
<accession>A0ACB9TRP2</accession>
<protein>
    <submittedName>
        <fullName evidence="1">Uncharacterized protein</fullName>
    </submittedName>
</protein>
<keyword evidence="2" id="KW-1185">Reference proteome</keyword>
<reference evidence="1" key="1">
    <citation type="submission" date="2022-04" db="EMBL/GenBank/DDBJ databases">
        <title>Chromosome-scale genome assembly of Holotrichia oblita Faldermann.</title>
        <authorList>
            <person name="Rongchong L."/>
        </authorList>
    </citation>
    <scope>NUCLEOTIDE SEQUENCE</scope>
    <source>
        <strain evidence="1">81SQS9</strain>
    </source>
</reference>
<proteinExistence type="predicted"/>
<dbReference type="Proteomes" id="UP001056778">
    <property type="component" value="Chromosome 1"/>
</dbReference>
<name>A0ACB9TRP2_HOLOL</name>
<sequence length="120" mass="14048">MEFKISGEIPDNVFKESFRLNRKQFREVHELIKQDITGQECNAQKPIGSEEKLAVCLRYLATGDMFKTIAMRGEPYQTLRLKYVKPYGDIYNSFICLNQQWKHGKLLPTNMKENGNFIII</sequence>
<organism evidence="1 2">
    <name type="scientific">Holotrichia oblita</name>
    <name type="common">Chafer beetle</name>
    <dbReference type="NCBI Taxonomy" id="644536"/>
    <lineage>
        <taxon>Eukaryota</taxon>
        <taxon>Metazoa</taxon>
        <taxon>Ecdysozoa</taxon>
        <taxon>Arthropoda</taxon>
        <taxon>Hexapoda</taxon>
        <taxon>Insecta</taxon>
        <taxon>Pterygota</taxon>
        <taxon>Neoptera</taxon>
        <taxon>Endopterygota</taxon>
        <taxon>Coleoptera</taxon>
        <taxon>Polyphaga</taxon>
        <taxon>Scarabaeiformia</taxon>
        <taxon>Scarabaeidae</taxon>
        <taxon>Melolonthinae</taxon>
        <taxon>Holotrichia</taxon>
    </lineage>
</organism>
<evidence type="ECO:0000313" key="2">
    <source>
        <dbReference type="Proteomes" id="UP001056778"/>
    </source>
</evidence>
<gene>
    <name evidence="1" type="ORF">MML48_1g17434</name>
</gene>
<comment type="caution">
    <text evidence="1">The sequence shown here is derived from an EMBL/GenBank/DDBJ whole genome shotgun (WGS) entry which is preliminary data.</text>
</comment>